<sequence>MQSIGSFTIRCVSFLYEHIILYFILLAFNIALSVLLMDWINAVPTSEGAIESFQLLSGYYFGNTEAFWQTFFLSLLNGTIWLLLSMVPIALAITGSEHYNHWLRITFSVIGLTFFITSLYFIGHALTLFGTLLIIGGLAWLAIKALSE</sequence>
<dbReference type="EMBL" id="JANHEB010000091">
    <property type="protein sequence ID" value="MCQ6288791.1"/>
    <property type="molecule type" value="Genomic_DNA"/>
</dbReference>
<accession>A0AAW5L3H2</accession>
<keyword evidence="1" id="KW-1133">Transmembrane helix</keyword>
<comment type="caution">
    <text evidence="2">The sequence shown here is derived from an EMBL/GenBank/DDBJ whole genome shotgun (WGS) entry which is preliminary data.</text>
</comment>
<evidence type="ECO:0008006" key="4">
    <source>
        <dbReference type="Google" id="ProtNLM"/>
    </source>
</evidence>
<dbReference type="RefSeq" id="WP_256425377.1">
    <property type="nucleotide sequence ID" value="NZ_JANHDY010000047.1"/>
</dbReference>
<dbReference type="AlphaFoldDB" id="A0AAW5L3H2"/>
<keyword evidence="1" id="KW-0472">Membrane</keyword>
<evidence type="ECO:0000313" key="2">
    <source>
        <dbReference type="EMBL" id="MCQ6288791.1"/>
    </source>
</evidence>
<evidence type="ECO:0000313" key="3">
    <source>
        <dbReference type="Proteomes" id="UP001204643"/>
    </source>
</evidence>
<dbReference type="Proteomes" id="UP001204643">
    <property type="component" value="Unassembled WGS sequence"/>
</dbReference>
<reference evidence="2" key="1">
    <citation type="submission" date="2022-07" db="EMBL/GenBank/DDBJ databases">
        <title>Identification and characterization of Bacillus thuringiensis and other Bacillus cereus group isolates from spinach by whole genome sequencing.</title>
        <authorList>
            <person name="Zao X."/>
            <person name="Zervas A."/>
            <person name="Hendriks M."/>
            <person name="Rajkovic A."/>
            <person name="Van Overbeek L."/>
            <person name="Hendriksen N.B."/>
            <person name="Uyttendaele M."/>
        </authorList>
    </citation>
    <scope>NUCLEOTIDE SEQUENCE</scope>
    <source>
        <strain evidence="2">781001F-1</strain>
    </source>
</reference>
<gene>
    <name evidence="2" type="ORF">NPM19_29860</name>
</gene>
<protein>
    <recommendedName>
        <fullName evidence="4">DUF4064 domain-containing protein</fullName>
    </recommendedName>
</protein>
<evidence type="ECO:0000256" key="1">
    <source>
        <dbReference type="SAM" id="Phobius"/>
    </source>
</evidence>
<organism evidence="2 3">
    <name type="scientific">Bacillus cereus</name>
    <dbReference type="NCBI Taxonomy" id="1396"/>
    <lineage>
        <taxon>Bacteria</taxon>
        <taxon>Bacillati</taxon>
        <taxon>Bacillota</taxon>
        <taxon>Bacilli</taxon>
        <taxon>Bacillales</taxon>
        <taxon>Bacillaceae</taxon>
        <taxon>Bacillus</taxon>
        <taxon>Bacillus cereus group</taxon>
    </lineage>
</organism>
<feature type="transmembrane region" description="Helical" evidence="1">
    <location>
        <begin position="128"/>
        <end position="146"/>
    </location>
</feature>
<feature type="transmembrane region" description="Helical" evidence="1">
    <location>
        <begin position="66"/>
        <end position="93"/>
    </location>
</feature>
<proteinExistence type="predicted"/>
<name>A0AAW5L3H2_BACCE</name>
<keyword evidence="1" id="KW-0812">Transmembrane</keyword>
<feature type="transmembrane region" description="Helical" evidence="1">
    <location>
        <begin position="20"/>
        <end position="40"/>
    </location>
</feature>
<feature type="transmembrane region" description="Helical" evidence="1">
    <location>
        <begin position="105"/>
        <end position="122"/>
    </location>
</feature>